<organism evidence="1 2">
    <name type="scientific">Pleurotus eryngii</name>
    <name type="common">Boletus of the steppes</name>
    <dbReference type="NCBI Taxonomy" id="5323"/>
    <lineage>
        <taxon>Eukaryota</taxon>
        <taxon>Fungi</taxon>
        <taxon>Dikarya</taxon>
        <taxon>Basidiomycota</taxon>
        <taxon>Agaricomycotina</taxon>
        <taxon>Agaricomycetes</taxon>
        <taxon>Agaricomycetidae</taxon>
        <taxon>Agaricales</taxon>
        <taxon>Pleurotineae</taxon>
        <taxon>Pleurotaceae</taxon>
        <taxon>Pleurotus</taxon>
    </lineage>
</organism>
<gene>
    <name evidence="1" type="ORF">BDN71DRAFT_1341807</name>
</gene>
<keyword evidence="2" id="KW-1185">Reference proteome</keyword>
<dbReference type="EMBL" id="MU155077">
    <property type="protein sequence ID" value="KAF9486630.1"/>
    <property type="molecule type" value="Genomic_DNA"/>
</dbReference>
<dbReference type="AlphaFoldDB" id="A0A9P5ZHA5"/>
<dbReference type="OrthoDB" id="3258358at2759"/>
<evidence type="ECO:0008006" key="3">
    <source>
        <dbReference type="Google" id="ProtNLM"/>
    </source>
</evidence>
<protein>
    <recommendedName>
        <fullName evidence="3">Retrotransposon gag domain-containing protein</fullName>
    </recommendedName>
</protein>
<comment type="caution">
    <text evidence="1">The sequence shown here is derived from an EMBL/GenBank/DDBJ whole genome shotgun (WGS) entry which is preliminary data.</text>
</comment>
<reference evidence="1" key="1">
    <citation type="submission" date="2020-11" db="EMBL/GenBank/DDBJ databases">
        <authorList>
            <consortium name="DOE Joint Genome Institute"/>
            <person name="Ahrendt S."/>
            <person name="Riley R."/>
            <person name="Andreopoulos W."/>
            <person name="Labutti K."/>
            <person name="Pangilinan J."/>
            <person name="Ruiz-Duenas F.J."/>
            <person name="Barrasa J.M."/>
            <person name="Sanchez-Garcia M."/>
            <person name="Camarero S."/>
            <person name="Miyauchi S."/>
            <person name="Serrano A."/>
            <person name="Linde D."/>
            <person name="Babiker R."/>
            <person name="Drula E."/>
            <person name="Ayuso-Fernandez I."/>
            <person name="Pacheco R."/>
            <person name="Padilla G."/>
            <person name="Ferreira P."/>
            <person name="Barriuso J."/>
            <person name="Kellner H."/>
            <person name="Castanera R."/>
            <person name="Alfaro M."/>
            <person name="Ramirez L."/>
            <person name="Pisabarro A.G."/>
            <person name="Kuo A."/>
            <person name="Tritt A."/>
            <person name="Lipzen A."/>
            <person name="He G."/>
            <person name="Yan M."/>
            <person name="Ng V."/>
            <person name="Cullen D."/>
            <person name="Martin F."/>
            <person name="Rosso M.-N."/>
            <person name="Henrissat B."/>
            <person name="Hibbett D."/>
            <person name="Martinez A.T."/>
            <person name="Grigoriev I.V."/>
        </authorList>
    </citation>
    <scope>NUCLEOTIDE SEQUENCE</scope>
    <source>
        <strain evidence="1">ATCC 90797</strain>
    </source>
</reference>
<sequence>MPDPGKHSAPSFGGEPEYLVRFFNEVKFHAAKANLDDATKVTYACRYVKNRGDYRTWTRIAKIHADDWSTFKDTVHEQYPGSQGNESVNISELEQLIETYRNTITTTVQLGNYRRRFIDIFEILQDNDILSERQ</sequence>
<feature type="non-terminal residue" evidence="1">
    <location>
        <position position="134"/>
    </location>
</feature>
<evidence type="ECO:0000313" key="2">
    <source>
        <dbReference type="Proteomes" id="UP000807025"/>
    </source>
</evidence>
<evidence type="ECO:0000313" key="1">
    <source>
        <dbReference type="EMBL" id="KAF9486630.1"/>
    </source>
</evidence>
<accession>A0A9P5ZHA5</accession>
<name>A0A9P5ZHA5_PLEER</name>
<dbReference type="Proteomes" id="UP000807025">
    <property type="component" value="Unassembled WGS sequence"/>
</dbReference>
<proteinExistence type="predicted"/>